<comment type="caution">
    <text evidence="8">The sequence shown here is derived from an EMBL/GenBank/DDBJ whole genome shotgun (WGS) entry which is preliminary data.</text>
</comment>
<dbReference type="PANTHER" id="PTHR32467">
    <property type="entry name" value="AP2-LIKE ETHYLENE-RESPONSIVE TRANSCRIPTION FACTOR"/>
    <property type="match status" value="1"/>
</dbReference>
<evidence type="ECO:0000256" key="2">
    <source>
        <dbReference type="ARBA" id="ARBA00023015"/>
    </source>
</evidence>
<sequence length="1198" mass="130456">MAAIHQPQSQAAVITGATPALHSMQSSPYPSCTVLEGKPIATPGGQPTSQTLPSSQHRPSTGMPQQHPQGSGTNQPASQQGPQRPPQAFQHMPRPPKVANFGRPFAQIRVKAEPSLLVHSSHLSQPQYLAPVADMAQPLLPPKPQPQPQSYVQPRNSQGLFQAVPMSANRAASPHSMMPPQHHSGPVQSQNGPIQTAKVLQQRQTGSSHLGRSAQPGQPHPPHSHSQHGHNLQTAQNVKRHLSGGQQSADQHGSEPSGNVTNGQGPSATAPQPHAAMSHQRRHSDGQFLYSTTPNGSGNQQGYAAQPAHDWQGDQASGHAPPTSQQAPQCDQSLGPDDPSHHVNDPDADYDLSMGMPSIPSQEMPQSQHYTSPLRNAYQATPFSAVSPPFPRYNSGPPVGQPHVHPGLLGPIHSAPELFDGPDALEFRMGSAGPNKSRYRGVSYDKKKRKWRVQIKVANLGKSGVSVGYYDTEEAAAKAYDRAAIGLLGRDNCSITTNFPLTAYDEDLVPHLIGKSRDEVKATLKTERAKWPVPAPRRRFSGRQRTSRYMGVGSSNRKNQWQARILVHGKVTHLGYYETEDEAARVYDRVSISLHGSSAQTNFASEEYSGEMQQQFSGMGREELQRALGVKPMDKSSRFRGVSKKKGKWEAKVMVNRKWAYRELFDSEVEAAHAYDRAVWELKPKEAKSYVNFKDQRAIVNPNRPLVLKVLPQSRVDSDSDEELSSPASSMSSLPQLQPMDGSFGPVQGCILTAEDILGNCPSSIPDGLEPSQSPMAMLMQQQPPEPDVQPHELTGQEQEMFSQQAPRSPLPVKAKRALFPTGSPAASSSQLRQGHSQQQPTHNGLRQLHPSVRAKADAIYQKAREVFEAEQDIAHGQDSFPGDPSGPPSYQTDSQPVFSSSFQPTPREPSQNRLTPGGLVPRSPFEPAPLDSLYGPYQQNLHNRRRSVGGDSRGAPGLDSVPEGQPIHRSYTLPPTLEITRDEAQAESRDNWLHLPQDMDMQMDATEPTDAGPAFDVFAPSWPSEAQLAGEPQAAAAMPGFDEADRELFGHSQTLMDEGPATGSLNRSRSAHQLPSPPPSDPWDHFQEDHRPGHLGRSVSLSQLPRPPVQFSFNGQPGLRADRETAIRACNLIVQQLGIHSRPEGSPPAHELRPPQPSSPFGGDLQIGGDPINMIQPSGDSEDELLHAYTLHFNPGP</sequence>
<keyword evidence="3" id="KW-0238">DNA-binding</keyword>
<feature type="region of interest" description="Disordered" evidence="6">
    <location>
        <begin position="134"/>
        <end position="370"/>
    </location>
</feature>
<feature type="region of interest" description="Disordered" evidence="6">
    <location>
        <begin position="1055"/>
        <end position="1110"/>
    </location>
</feature>
<dbReference type="AlphaFoldDB" id="A0AAW1QKQ2"/>
<keyword evidence="2" id="KW-0805">Transcription regulation</keyword>
<feature type="compositionally biased region" description="Polar residues" evidence="6">
    <location>
        <begin position="244"/>
        <end position="270"/>
    </location>
</feature>
<feature type="compositionally biased region" description="Basic and acidic residues" evidence="6">
    <location>
        <begin position="1083"/>
        <end position="1093"/>
    </location>
</feature>
<feature type="region of interest" description="Disordered" evidence="6">
    <location>
        <begin position="1141"/>
        <end position="1171"/>
    </location>
</feature>
<accession>A0AAW1QKQ2</accession>
<evidence type="ECO:0000256" key="3">
    <source>
        <dbReference type="ARBA" id="ARBA00023125"/>
    </source>
</evidence>
<keyword evidence="5" id="KW-0539">Nucleus</keyword>
<dbReference type="SUPFAM" id="SSF54171">
    <property type="entry name" value="DNA-binding domain"/>
    <property type="match status" value="3"/>
</dbReference>
<keyword evidence="4" id="KW-0804">Transcription</keyword>
<feature type="domain" description="AP2/ERF" evidence="7">
    <location>
        <begin position="548"/>
        <end position="604"/>
    </location>
</feature>
<evidence type="ECO:0000256" key="5">
    <source>
        <dbReference type="ARBA" id="ARBA00023242"/>
    </source>
</evidence>
<feature type="region of interest" description="Disordered" evidence="6">
    <location>
        <begin position="819"/>
        <end position="988"/>
    </location>
</feature>
<name>A0AAW1QKQ2_9CHLO</name>
<keyword evidence="9" id="KW-1185">Reference proteome</keyword>
<evidence type="ECO:0000313" key="8">
    <source>
        <dbReference type="EMBL" id="KAK9822031.1"/>
    </source>
</evidence>
<dbReference type="SMART" id="SM00380">
    <property type="entry name" value="AP2"/>
    <property type="match status" value="3"/>
</dbReference>
<feature type="compositionally biased region" description="Polar residues" evidence="6">
    <location>
        <begin position="322"/>
        <end position="332"/>
    </location>
</feature>
<feature type="compositionally biased region" description="Polar residues" evidence="6">
    <location>
        <begin position="825"/>
        <end position="845"/>
    </location>
</feature>
<feature type="region of interest" description="Disordered" evidence="6">
    <location>
        <begin position="711"/>
        <end position="740"/>
    </location>
</feature>
<dbReference type="EMBL" id="JALJOS010000034">
    <property type="protein sequence ID" value="KAK9822031.1"/>
    <property type="molecule type" value="Genomic_DNA"/>
</dbReference>
<feature type="compositionally biased region" description="Polar residues" evidence="6">
    <location>
        <begin position="150"/>
        <end position="160"/>
    </location>
</feature>
<feature type="compositionally biased region" description="Low complexity" evidence="6">
    <location>
        <begin position="725"/>
        <end position="740"/>
    </location>
</feature>
<evidence type="ECO:0000259" key="7">
    <source>
        <dbReference type="PROSITE" id="PS51032"/>
    </source>
</evidence>
<evidence type="ECO:0000256" key="6">
    <source>
        <dbReference type="SAM" id="MobiDB-lite"/>
    </source>
</evidence>
<dbReference type="GO" id="GO:0003700">
    <property type="term" value="F:DNA-binding transcription factor activity"/>
    <property type="evidence" value="ECO:0007669"/>
    <property type="project" value="InterPro"/>
</dbReference>
<feature type="compositionally biased region" description="Polar residues" evidence="6">
    <location>
        <begin position="289"/>
        <end position="303"/>
    </location>
</feature>
<dbReference type="InterPro" id="IPR016177">
    <property type="entry name" value="DNA-bd_dom_sf"/>
</dbReference>
<feature type="compositionally biased region" description="Basic and acidic residues" evidence="6">
    <location>
        <begin position="863"/>
        <end position="876"/>
    </location>
</feature>
<comment type="subcellular location">
    <subcellularLocation>
        <location evidence="1">Nucleus</location>
    </subcellularLocation>
</comment>
<feature type="domain" description="AP2/ERF" evidence="7">
    <location>
        <begin position="638"/>
        <end position="694"/>
    </location>
</feature>
<dbReference type="PROSITE" id="PS51032">
    <property type="entry name" value="AP2_ERF"/>
    <property type="match status" value="3"/>
</dbReference>
<feature type="region of interest" description="Disordered" evidence="6">
    <location>
        <begin position="21"/>
        <end position="106"/>
    </location>
</feature>
<dbReference type="GO" id="GO:0005634">
    <property type="term" value="C:nucleus"/>
    <property type="evidence" value="ECO:0007669"/>
    <property type="project" value="UniProtKB-SubCell"/>
</dbReference>
<feature type="compositionally biased region" description="Polar residues" evidence="6">
    <location>
        <begin position="359"/>
        <end position="370"/>
    </location>
</feature>
<proteinExistence type="predicted"/>
<dbReference type="InterPro" id="IPR036955">
    <property type="entry name" value="AP2/ERF_dom_sf"/>
</dbReference>
<reference evidence="8 9" key="1">
    <citation type="journal article" date="2024" name="Nat. Commun.">
        <title>Phylogenomics reveals the evolutionary origins of lichenization in chlorophyte algae.</title>
        <authorList>
            <person name="Puginier C."/>
            <person name="Libourel C."/>
            <person name="Otte J."/>
            <person name="Skaloud P."/>
            <person name="Haon M."/>
            <person name="Grisel S."/>
            <person name="Petersen M."/>
            <person name="Berrin J.G."/>
            <person name="Delaux P.M."/>
            <person name="Dal Grande F."/>
            <person name="Keller J."/>
        </authorList>
    </citation>
    <scope>NUCLEOTIDE SEQUENCE [LARGE SCALE GENOMIC DNA]</scope>
    <source>
        <strain evidence="8 9">SAG 2145</strain>
    </source>
</reference>
<dbReference type="Proteomes" id="UP001438707">
    <property type="component" value="Unassembled WGS sequence"/>
</dbReference>
<dbReference type="Pfam" id="PF00847">
    <property type="entry name" value="AP2"/>
    <property type="match status" value="1"/>
</dbReference>
<organism evidence="8 9">
    <name type="scientific">Apatococcus lobatus</name>
    <dbReference type="NCBI Taxonomy" id="904363"/>
    <lineage>
        <taxon>Eukaryota</taxon>
        <taxon>Viridiplantae</taxon>
        <taxon>Chlorophyta</taxon>
        <taxon>core chlorophytes</taxon>
        <taxon>Trebouxiophyceae</taxon>
        <taxon>Chlorellales</taxon>
        <taxon>Chlorellaceae</taxon>
        <taxon>Apatococcus</taxon>
    </lineage>
</organism>
<feature type="compositionally biased region" description="Polar residues" evidence="6">
    <location>
        <begin position="1064"/>
        <end position="1074"/>
    </location>
</feature>
<dbReference type="PANTHER" id="PTHR32467:SF90">
    <property type="entry name" value="AP2-LIKE ETHYLENE-RESPONSIVE TRANSCRIPTION FACTOR AIL1"/>
    <property type="match status" value="1"/>
</dbReference>
<feature type="compositionally biased region" description="Polar residues" evidence="6">
    <location>
        <begin position="45"/>
        <end position="82"/>
    </location>
</feature>
<feature type="compositionally biased region" description="Polar residues" evidence="6">
    <location>
        <begin position="891"/>
        <end position="915"/>
    </location>
</feature>
<feature type="compositionally biased region" description="Polar residues" evidence="6">
    <location>
        <begin position="186"/>
        <end position="210"/>
    </location>
</feature>
<dbReference type="GO" id="GO:0003677">
    <property type="term" value="F:DNA binding"/>
    <property type="evidence" value="ECO:0007669"/>
    <property type="project" value="UniProtKB-KW"/>
</dbReference>
<evidence type="ECO:0000256" key="4">
    <source>
        <dbReference type="ARBA" id="ARBA00023163"/>
    </source>
</evidence>
<dbReference type="InterPro" id="IPR001471">
    <property type="entry name" value="AP2/ERF_dom"/>
</dbReference>
<feature type="domain" description="AP2/ERF" evidence="7">
    <location>
        <begin position="438"/>
        <end position="500"/>
    </location>
</feature>
<protein>
    <recommendedName>
        <fullName evidence="7">AP2/ERF domain-containing protein</fullName>
    </recommendedName>
</protein>
<dbReference type="Gene3D" id="3.30.730.10">
    <property type="entry name" value="AP2/ERF domain"/>
    <property type="match status" value="3"/>
</dbReference>
<evidence type="ECO:0000256" key="1">
    <source>
        <dbReference type="ARBA" id="ARBA00004123"/>
    </source>
</evidence>
<gene>
    <name evidence="8" type="ORF">WJX74_001951</name>
</gene>
<evidence type="ECO:0000313" key="9">
    <source>
        <dbReference type="Proteomes" id="UP001438707"/>
    </source>
</evidence>